<dbReference type="InterPro" id="IPR004629">
    <property type="entry name" value="WecG_TagA_CpsF"/>
</dbReference>
<dbReference type="Pfam" id="PF03808">
    <property type="entry name" value="Glyco_tran_WecG"/>
    <property type="match status" value="1"/>
</dbReference>
<dbReference type="PANTHER" id="PTHR34136">
    <property type="match status" value="1"/>
</dbReference>
<keyword evidence="2 3" id="KW-0808">Transferase</keyword>
<dbReference type="OrthoDB" id="9771846at2"/>
<dbReference type="HOGENOM" id="CLU_063203_3_1_0"/>
<evidence type="ECO:0000313" key="4">
    <source>
        <dbReference type="Proteomes" id="UP000007030"/>
    </source>
</evidence>
<dbReference type="KEGG" id="mhd:Marky_0961"/>
<sequence>MERLELLGLPLDPISMREALERIQGFLAEPGTRQVVTLNPEITVRAQRDPALARAIREAELVTPDGVGVLWAARTLCGARLSERVTGVDLTLELFRRLGPKLRVFFLGGRPGVAERAAARAQAEWGVRVAGSHHGFFQDEAAVVGQIREAQADLLLAGLGERQEVFLHRHKPHLGVRVAIGVGGTLDVLAGEARRAPEWTHRLGVEWLWRVGLDPKRWPRAGRLARFVGLVWRARFFH</sequence>
<organism evidence="3 4">
    <name type="scientific">Marinithermus hydrothermalis (strain DSM 14884 / JCM 11576 / T1)</name>
    <dbReference type="NCBI Taxonomy" id="869210"/>
    <lineage>
        <taxon>Bacteria</taxon>
        <taxon>Thermotogati</taxon>
        <taxon>Deinococcota</taxon>
        <taxon>Deinococci</taxon>
        <taxon>Thermales</taxon>
        <taxon>Thermaceae</taxon>
        <taxon>Marinithermus</taxon>
    </lineage>
</organism>
<dbReference type="RefSeq" id="WP_013703753.1">
    <property type="nucleotide sequence ID" value="NC_015387.1"/>
</dbReference>
<keyword evidence="1 3" id="KW-0328">Glycosyltransferase</keyword>
<dbReference type="NCBIfam" id="TIGR00696">
    <property type="entry name" value="wecG_tagA_cpsF"/>
    <property type="match status" value="1"/>
</dbReference>
<proteinExistence type="predicted"/>
<dbReference type="EMBL" id="CP002630">
    <property type="protein sequence ID" value="AEB11705.1"/>
    <property type="molecule type" value="Genomic_DNA"/>
</dbReference>
<dbReference type="CDD" id="cd06533">
    <property type="entry name" value="Glyco_transf_WecG_TagA"/>
    <property type="match status" value="1"/>
</dbReference>
<name>F2NL86_MARHT</name>
<dbReference type="PANTHER" id="PTHR34136:SF1">
    <property type="entry name" value="UDP-N-ACETYL-D-MANNOSAMINURONIC ACID TRANSFERASE"/>
    <property type="match status" value="1"/>
</dbReference>
<evidence type="ECO:0000256" key="2">
    <source>
        <dbReference type="ARBA" id="ARBA00022679"/>
    </source>
</evidence>
<gene>
    <name evidence="3" type="ordered locus">Marky_0961</name>
</gene>
<dbReference type="EC" id="2.4.1.187" evidence="3"/>
<dbReference type="Proteomes" id="UP000007030">
    <property type="component" value="Chromosome"/>
</dbReference>
<accession>F2NL86</accession>
<dbReference type="STRING" id="869210.Marky_0961"/>
<reference evidence="3 4" key="1">
    <citation type="journal article" date="2012" name="Stand. Genomic Sci.">
        <title>Complete genome sequence of the aerobic, heterotroph Marinithermus hydrothermalis type strain (T1(T)) from a deep-sea hydrothermal vent chimney.</title>
        <authorList>
            <person name="Copeland A."/>
            <person name="Gu W."/>
            <person name="Yasawong M."/>
            <person name="Lapidus A."/>
            <person name="Lucas S."/>
            <person name="Deshpande S."/>
            <person name="Pagani I."/>
            <person name="Tapia R."/>
            <person name="Cheng J.F."/>
            <person name="Goodwin L.A."/>
            <person name="Pitluck S."/>
            <person name="Liolios K."/>
            <person name="Ivanova N."/>
            <person name="Mavromatis K."/>
            <person name="Mikhailova N."/>
            <person name="Pati A."/>
            <person name="Chen A."/>
            <person name="Palaniappan K."/>
            <person name="Land M."/>
            <person name="Pan C."/>
            <person name="Brambilla E.M."/>
            <person name="Rohde M."/>
            <person name="Tindall B.J."/>
            <person name="Sikorski J."/>
            <person name="Goker M."/>
            <person name="Detter J.C."/>
            <person name="Bristow J."/>
            <person name="Eisen J.A."/>
            <person name="Markowitz V."/>
            <person name="Hugenholtz P."/>
            <person name="Kyrpides N.C."/>
            <person name="Klenk H.P."/>
            <person name="Woyke T."/>
        </authorList>
    </citation>
    <scope>NUCLEOTIDE SEQUENCE [LARGE SCALE GENOMIC DNA]</scope>
    <source>
        <strain evidence="4">DSM 14884 / JCM 11576 / T1</strain>
    </source>
</reference>
<dbReference type="AlphaFoldDB" id="F2NL86"/>
<dbReference type="eggNOG" id="COG1922">
    <property type="taxonomic scope" value="Bacteria"/>
</dbReference>
<evidence type="ECO:0000256" key="1">
    <source>
        <dbReference type="ARBA" id="ARBA00022676"/>
    </source>
</evidence>
<dbReference type="GO" id="GO:0047244">
    <property type="term" value="F:N-acetylglucosaminyldiphosphoundecaprenol N-acetyl-beta-D-mannosaminyltransferase activity"/>
    <property type="evidence" value="ECO:0007669"/>
    <property type="project" value="UniProtKB-EC"/>
</dbReference>
<protein>
    <submittedName>
        <fullName evidence="3">Glycosyl transferase, WecB/TagA/CpsF family</fullName>
        <ecNumber evidence="3">2.4.1.187</ecNumber>
    </submittedName>
</protein>
<keyword evidence="4" id="KW-1185">Reference proteome</keyword>
<evidence type="ECO:0000313" key="3">
    <source>
        <dbReference type="EMBL" id="AEB11705.1"/>
    </source>
</evidence>